<dbReference type="AlphaFoldDB" id="A0A7K0D1L3"/>
<dbReference type="OrthoDB" id="5188486at2"/>
<comment type="caution">
    <text evidence="5">The sequence shown here is derived from an EMBL/GenBank/DDBJ whole genome shotgun (WGS) entry which is preliminary data.</text>
</comment>
<comment type="subcellular location">
    <subcellularLocation>
        <location evidence="1">Membrane</location>
    </subcellularLocation>
</comment>
<feature type="compositionally biased region" description="Basic and acidic residues" evidence="3">
    <location>
        <begin position="79"/>
        <end position="91"/>
    </location>
</feature>
<evidence type="ECO:0000256" key="2">
    <source>
        <dbReference type="ARBA" id="ARBA00023136"/>
    </source>
</evidence>
<keyword evidence="2 4" id="KW-0472">Membrane</keyword>
<dbReference type="Proteomes" id="UP000438448">
    <property type="component" value="Unassembled WGS sequence"/>
</dbReference>
<proteinExistence type="predicted"/>
<evidence type="ECO:0000313" key="6">
    <source>
        <dbReference type="Proteomes" id="UP000438448"/>
    </source>
</evidence>
<evidence type="ECO:0000256" key="1">
    <source>
        <dbReference type="ARBA" id="ARBA00004370"/>
    </source>
</evidence>
<keyword evidence="4" id="KW-1133">Transmembrane helix</keyword>
<evidence type="ECO:0000256" key="3">
    <source>
        <dbReference type="SAM" id="MobiDB-lite"/>
    </source>
</evidence>
<accession>A0A7K0D1L3</accession>
<feature type="compositionally biased region" description="Acidic residues" evidence="3">
    <location>
        <begin position="119"/>
        <end position="130"/>
    </location>
</feature>
<gene>
    <name evidence="5" type="ORF">NRB20_19280</name>
</gene>
<feature type="transmembrane region" description="Helical" evidence="4">
    <location>
        <begin position="155"/>
        <end position="176"/>
    </location>
</feature>
<reference evidence="5 6" key="1">
    <citation type="submission" date="2019-10" db="EMBL/GenBank/DDBJ databases">
        <title>Nocardia macrotermitis sp. nov. and Nocardia aurantia sp. nov., isolated from the gut of fungus growing-termite Macrotermes natalensis.</title>
        <authorList>
            <person name="Benndorf R."/>
            <person name="Schwitalla J."/>
            <person name="Martin K."/>
            <person name="De Beer W."/>
            <person name="Kaster A.-K."/>
            <person name="Vollmers J."/>
            <person name="Poulsen M."/>
            <person name="Beemelmanns C."/>
        </authorList>
    </citation>
    <scope>NUCLEOTIDE SEQUENCE [LARGE SCALE GENOMIC DNA]</scope>
    <source>
        <strain evidence="5 6">RB20</strain>
    </source>
</reference>
<evidence type="ECO:0000256" key="4">
    <source>
        <dbReference type="SAM" id="Phobius"/>
    </source>
</evidence>
<feature type="region of interest" description="Disordered" evidence="3">
    <location>
        <begin position="1"/>
        <end position="141"/>
    </location>
</feature>
<evidence type="ECO:0000313" key="5">
    <source>
        <dbReference type="EMBL" id="MQY18844.1"/>
    </source>
</evidence>
<dbReference type="PANTHER" id="PTHR37042">
    <property type="entry name" value="OUTER MEMBRANE PROTEIN RV1973"/>
    <property type="match status" value="1"/>
</dbReference>
<name>A0A7K0D1L3_9NOCA</name>
<dbReference type="EMBL" id="WEGK01000003">
    <property type="protein sequence ID" value="MQY18844.1"/>
    <property type="molecule type" value="Genomic_DNA"/>
</dbReference>
<keyword evidence="6" id="KW-1185">Reference proteome</keyword>
<evidence type="ECO:0008006" key="7">
    <source>
        <dbReference type="Google" id="ProtNLM"/>
    </source>
</evidence>
<sequence length="308" mass="32425">MNEHTALVTAERDADPSAELDDDASVREQAADSLATEVDSKLGVDPELTGSDAVEDHAQKSPKDEAGATENSAAVRKSKAAEKRNAEKPTVKQDAAADESTAVTNSVDTETVDAHSAAAEEDSVDTETDAEAPSNETDAAAAKPRFRWRSLIPRPLTAVLLLLLVAAIVLAAVFGWKLKARNDDAASGQAALAAAKDYAVALTSIDSTHIDGDFSTVLNGATGEFKDMYSQSATQLKPLLLQAKSVSKGHVVAASVQSASSDHAVVLLFVDAEITNVTNPTPRVDRNRILMTMDRVGGHWLASKVDLP</sequence>
<dbReference type="PANTHER" id="PTHR37042:SF4">
    <property type="entry name" value="OUTER MEMBRANE PROTEIN RV1973"/>
    <property type="match status" value="1"/>
</dbReference>
<protein>
    <recommendedName>
        <fullName evidence="7">Mce associated membrane protein</fullName>
    </recommendedName>
</protein>
<feature type="compositionally biased region" description="Basic and acidic residues" evidence="3">
    <location>
        <begin position="54"/>
        <end position="66"/>
    </location>
</feature>
<organism evidence="5 6">
    <name type="scientific">Nocardia macrotermitis</name>
    <dbReference type="NCBI Taxonomy" id="2585198"/>
    <lineage>
        <taxon>Bacteria</taxon>
        <taxon>Bacillati</taxon>
        <taxon>Actinomycetota</taxon>
        <taxon>Actinomycetes</taxon>
        <taxon>Mycobacteriales</taxon>
        <taxon>Nocardiaceae</taxon>
        <taxon>Nocardia</taxon>
    </lineage>
</organism>
<keyword evidence="4" id="KW-0812">Transmembrane</keyword>
<dbReference type="RefSeq" id="WP_153409523.1">
    <property type="nucleotide sequence ID" value="NZ_WEGK01000003.1"/>
</dbReference>
<dbReference type="GO" id="GO:0016020">
    <property type="term" value="C:membrane"/>
    <property type="evidence" value="ECO:0007669"/>
    <property type="project" value="UniProtKB-SubCell"/>
</dbReference>